<gene>
    <name evidence="2" type="ORF">CYCCA115_LOCUS6585</name>
</gene>
<comment type="caution">
    <text evidence="2">The sequence shown here is derived from an EMBL/GenBank/DDBJ whole genome shotgun (WGS) entry which is preliminary data.</text>
</comment>
<dbReference type="AlphaFoldDB" id="A0AAD2CMB6"/>
<name>A0AAD2CMB6_9STRA</name>
<sequence>MDHSKKQKKNKTKAVQEEVQEEVQGRVQCASVMDQLHEEMTQYNNQQGRSRSDNINVTLQNPAERLAIQPE</sequence>
<feature type="compositionally biased region" description="Polar residues" evidence="1">
    <location>
        <begin position="43"/>
        <end position="61"/>
    </location>
</feature>
<accession>A0AAD2CMB6</accession>
<reference evidence="2" key="1">
    <citation type="submission" date="2023-08" db="EMBL/GenBank/DDBJ databases">
        <authorList>
            <person name="Audoor S."/>
            <person name="Bilcke G."/>
        </authorList>
    </citation>
    <scope>NUCLEOTIDE SEQUENCE</scope>
</reference>
<keyword evidence="3" id="KW-1185">Reference proteome</keyword>
<evidence type="ECO:0000313" key="2">
    <source>
        <dbReference type="EMBL" id="CAJ1939428.1"/>
    </source>
</evidence>
<proteinExistence type="predicted"/>
<dbReference type="EMBL" id="CAKOGP040000791">
    <property type="protein sequence ID" value="CAJ1939428.1"/>
    <property type="molecule type" value="Genomic_DNA"/>
</dbReference>
<protein>
    <submittedName>
        <fullName evidence="2">Uncharacterized protein</fullName>
    </submittedName>
</protein>
<dbReference type="Proteomes" id="UP001295423">
    <property type="component" value="Unassembled WGS sequence"/>
</dbReference>
<feature type="region of interest" description="Disordered" evidence="1">
    <location>
        <begin position="43"/>
        <end position="71"/>
    </location>
</feature>
<evidence type="ECO:0000256" key="1">
    <source>
        <dbReference type="SAM" id="MobiDB-lite"/>
    </source>
</evidence>
<evidence type="ECO:0000313" key="3">
    <source>
        <dbReference type="Proteomes" id="UP001295423"/>
    </source>
</evidence>
<organism evidence="2 3">
    <name type="scientific">Cylindrotheca closterium</name>
    <dbReference type="NCBI Taxonomy" id="2856"/>
    <lineage>
        <taxon>Eukaryota</taxon>
        <taxon>Sar</taxon>
        <taxon>Stramenopiles</taxon>
        <taxon>Ochrophyta</taxon>
        <taxon>Bacillariophyta</taxon>
        <taxon>Bacillariophyceae</taxon>
        <taxon>Bacillariophycidae</taxon>
        <taxon>Bacillariales</taxon>
        <taxon>Bacillariaceae</taxon>
        <taxon>Cylindrotheca</taxon>
    </lineage>
</organism>